<dbReference type="InterPro" id="IPR003409">
    <property type="entry name" value="MORN"/>
</dbReference>
<dbReference type="PANTHER" id="PTHR23084">
    <property type="entry name" value="PHOSPHATIDYLINOSITOL-4-PHOSPHATE 5-KINASE RELATED"/>
    <property type="match status" value="1"/>
</dbReference>
<keyword evidence="3" id="KW-1185">Reference proteome</keyword>
<evidence type="ECO:0000313" key="2">
    <source>
        <dbReference type="EMBL" id="TQQ85834.1"/>
    </source>
</evidence>
<dbReference type="Pfam" id="PF02493">
    <property type="entry name" value="MORN"/>
    <property type="match status" value="8"/>
</dbReference>
<evidence type="ECO:0000313" key="3">
    <source>
        <dbReference type="Proteomes" id="UP000317863"/>
    </source>
</evidence>
<name>A0A544QYQ3_9FIRM</name>
<protein>
    <recommendedName>
        <fullName evidence="4">MORN repeat-containing protein</fullName>
    </recommendedName>
</protein>
<dbReference type="PANTHER" id="PTHR23084:SF263">
    <property type="entry name" value="MORN REPEAT-CONTAINING PROTEIN 1"/>
    <property type="match status" value="1"/>
</dbReference>
<dbReference type="SMART" id="SM00698">
    <property type="entry name" value="MORN"/>
    <property type="match status" value="7"/>
</dbReference>
<gene>
    <name evidence="2" type="ORF">EXD82_01060</name>
</gene>
<keyword evidence="1" id="KW-0677">Repeat</keyword>
<dbReference type="Gene3D" id="2.20.110.10">
    <property type="entry name" value="Histone H3 K4-specific methyltransferase SET7/9 N-terminal domain"/>
    <property type="match status" value="3"/>
</dbReference>
<comment type="caution">
    <text evidence="2">The sequence shown here is derived from an EMBL/GenBank/DDBJ whole genome shotgun (WGS) entry which is preliminary data.</text>
</comment>
<reference evidence="2 3" key="1">
    <citation type="submission" date="2019-02" db="EMBL/GenBank/DDBJ databases">
        <title>Peptostreptococcaceae bacterium ZHW00191 nov., a new bacterium isolated from the human gut.</title>
        <authorList>
            <person name="Zhou H.-W."/>
            <person name="Chen X.-J."/>
        </authorList>
    </citation>
    <scope>NUCLEOTIDE SEQUENCE [LARGE SCALE GENOMIC DNA]</scope>
    <source>
        <strain evidence="2 3">ZHW00191</strain>
    </source>
</reference>
<evidence type="ECO:0000256" key="1">
    <source>
        <dbReference type="ARBA" id="ARBA00022737"/>
    </source>
</evidence>
<accession>A0A544QYQ3</accession>
<dbReference type="AlphaFoldDB" id="A0A544QYQ3"/>
<proteinExistence type="predicted"/>
<dbReference type="RefSeq" id="WP_142535061.1">
    <property type="nucleotide sequence ID" value="NZ_SGJB01000001.1"/>
</dbReference>
<dbReference type="SUPFAM" id="SSF82185">
    <property type="entry name" value="Histone H3 K4-specific methyltransferase SET7/9 N-terminal domain"/>
    <property type="match status" value="2"/>
</dbReference>
<dbReference type="EMBL" id="SGJB01000001">
    <property type="protein sequence ID" value="TQQ85834.1"/>
    <property type="molecule type" value="Genomic_DNA"/>
</dbReference>
<evidence type="ECO:0008006" key="4">
    <source>
        <dbReference type="Google" id="ProtNLM"/>
    </source>
</evidence>
<organism evidence="2 3">
    <name type="scientific">Peptacetobacter hominis</name>
    <dbReference type="NCBI Taxonomy" id="2743610"/>
    <lineage>
        <taxon>Bacteria</taxon>
        <taxon>Bacillati</taxon>
        <taxon>Bacillota</taxon>
        <taxon>Clostridia</taxon>
        <taxon>Peptostreptococcales</taxon>
        <taxon>Peptostreptococcaceae</taxon>
        <taxon>Peptacetobacter</taxon>
    </lineage>
</organism>
<dbReference type="Proteomes" id="UP000317863">
    <property type="component" value="Unassembled WGS sequence"/>
</dbReference>
<dbReference type="OrthoDB" id="7059515at2"/>
<sequence length="386" mass="46049">MELPRRYKDIFNRYVSEIKKVEKIIKGFDSKKEKLIKNEVYATEFEINEIEMQWKLYEDEMEKDMENFRESEFYTEEQYEPENKTDYSDIENLIEDDYGLDEEDINKAFELLNDNEDSFEDDVNISGDIKYNEEMFDDDILEAMRESADGNIEYDDDYYFEDEREYGMDMEIDVSMPNVESKNVKPVDRIYKFTNGDIYIGKMINNRMQGVGNYIFHSDREVKNEYIGEFRNGLRYGKGIYMFSNGDEYIGNFRNEMANGIGRMLYKNGAEYIGEWTNSRKNGYGFYQWETGEVYIGEFKRGKFNGRGICYASDGQIMYDGTWKNNQIHGKGRFFWGDGRRYEGDFVEGRKHGEGTFYFEDDVIYEGTWENDEPIIFGMKFDEIFK</sequence>